<proteinExistence type="predicted"/>
<dbReference type="EMBL" id="HE580270">
    <property type="protein sequence ID" value="CCD24383.1"/>
    <property type="molecule type" value="Genomic_DNA"/>
</dbReference>
<dbReference type="Pfam" id="PF10182">
    <property type="entry name" value="Flo11"/>
    <property type="match status" value="1"/>
</dbReference>
<keyword evidence="1" id="KW-0732">Signal</keyword>
<evidence type="ECO:0000313" key="3">
    <source>
        <dbReference type="EMBL" id="CCD24383.1"/>
    </source>
</evidence>
<sequence length="514" mass="56568">MLSTLIFFLLLLLRQTFSAVIETPKELSLHKRETEICQTVTNGCPNLNFDFKSKCTNTLKYDLKILNVEWLHENLYQITINVKGEKQIPLKYLYSLKIIEVDGPQGTVQLYGKNENTYLIDNPTDFTATFQIYGGSPRDRCDIWLPNFQIQYEYLQGDAAQYADTWEWGTTAFDLISGCNNFDNMGNSQTDFPGYYWKINCDDRCHILVISTTITSSPTSSKVPVTSTRNIHWSFSSSIFKPYPNSTFISHLSSSTTPVIHSTWLLASSTTETEPALTTTSATSTDTTLQFSTTTSTVTSLAAVTTTSHCLSSTLPTGFLSISDTTSHWSSSTLPTGFLSISNTTSHWSSSTLPTSFLLTSNTTSHWSSSTLPTGFLLTSNTTSHRSSSTLPTGYLLTSNTTSVSIPILPSTTTTINTTANTTTYSITINTIPNTFSSATNIISTISPTTSPTSTFKYQTRTTSTLTMTQPTSNVIPPVTPNSISEYLGKGNILNSGKITWLIDAAFIFIFNVI</sequence>
<dbReference type="AlphaFoldDB" id="G0W9C2"/>
<organism evidence="3 4">
    <name type="scientific">Naumovozyma dairenensis (strain ATCC 10597 / BCRC 20456 / CBS 421 / NBRC 0211 / NRRL Y-12639)</name>
    <name type="common">Saccharomyces dairenensis</name>
    <dbReference type="NCBI Taxonomy" id="1071378"/>
    <lineage>
        <taxon>Eukaryota</taxon>
        <taxon>Fungi</taxon>
        <taxon>Dikarya</taxon>
        <taxon>Ascomycota</taxon>
        <taxon>Saccharomycotina</taxon>
        <taxon>Saccharomycetes</taxon>
        <taxon>Saccharomycetales</taxon>
        <taxon>Saccharomycetaceae</taxon>
        <taxon>Naumovozyma</taxon>
    </lineage>
</organism>
<dbReference type="RefSeq" id="XP_003669626.1">
    <property type="nucleotide sequence ID" value="XM_003669578.1"/>
</dbReference>
<dbReference type="SMART" id="SM01213">
    <property type="entry name" value="Flo11"/>
    <property type="match status" value="1"/>
</dbReference>
<dbReference type="eggNOG" id="ENOG502S1H2">
    <property type="taxonomic scope" value="Eukaryota"/>
</dbReference>
<gene>
    <name evidence="3" type="primary">NDAI0D00690</name>
    <name evidence="3" type="ordered locus">NDAI_0D00690</name>
</gene>
<keyword evidence="4" id="KW-1185">Reference proteome</keyword>
<dbReference type="GeneID" id="11494937"/>
<dbReference type="HOGENOM" id="CLU_552184_0_0_1"/>
<evidence type="ECO:0000313" key="4">
    <source>
        <dbReference type="Proteomes" id="UP000000689"/>
    </source>
</evidence>
<feature type="domain" description="Flo11" evidence="2">
    <location>
        <begin position="31"/>
        <end position="207"/>
    </location>
</feature>
<dbReference type="InterPro" id="IPR018789">
    <property type="entry name" value="Flo11"/>
</dbReference>
<dbReference type="Proteomes" id="UP000000689">
    <property type="component" value="Chromosome 4"/>
</dbReference>
<evidence type="ECO:0000259" key="2">
    <source>
        <dbReference type="PROSITE" id="PS51824"/>
    </source>
</evidence>
<accession>G0W9C2</accession>
<evidence type="ECO:0000256" key="1">
    <source>
        <dbReference type="SAM" id="SignalP"/>
    </source>
</evidence>
<reference evidence="3 4" key="1">
    <citation type="journal article" date="2011" name="Proc. Natl. Acad. Sci. U.S.A.">
        <title>Evolutionary erosion of yeast sex chromosomes by mating-type switching accidents.</title>
        <authorList>
            <person name="Gordon J.L."/>
            <person name="Armisen D."/>
            <person name="Proux-Wera E."/>
            <person name="Oheigeartaigh S.S."/>
            <person name="Byrne K.P."/>
            <person name="Wolfe K.H."/>
        </authorList>
    </citation>
    <scope>NUCLEOTIDE SEQUENCE [LARGE SCALE GENOMIC DNA]</scope>
    <source>
        <strain evidence="4">ATCC 10597 / BCRC 20456 / CBS 421 / NBRC 0211 / NRRL Y-12639</strain>
    </source>
</reference>
<feature type="signal peptide" evidence="1">
    <location>
        <begin position="1"/>
        <end position="18"/>
    </location>
</feature>
<protein>
    <recommendedName>
        <fullName evidence="2">Flo11 domain-containing protein</fullName>
    </recommendedName>
</protein>
<dbReference type="PROSITE" id="PS51824">
    <property type="entry name" value="FLO11"/>
    <property type="match status" value="1"/>
</dbReference>
<feature type="chain" id="PRO_5003411315" description="Flo11 domain-containing protein" evidence="1">
    <location>
        <begin position="19"/>
        <end position="514"/>
    </location>
</feature>
<dbReference type="OrthoDB" id="4070545at2759"/>
<dbReference type="KEGG" id="ndi:NDAI_0D00690"/>
<name>G0W9C2_NAUDC</name>